<dbReference type="PATRIC" id="fig|229921.5.peg.2184"/>
<evidence type="ECO:0000259" key="1">
    <source>
        <dbReference type="PROSITE" id="PS51352"/>
    </source>
</evidence>
<dbReference type="InterPro" id="IPR036249">
    <property type="entry name" value="Thioredoxin-like_sf"/>
</dbReference>
<name>A0A0P6XYF7_9CHLR</name>
<reference evidence="2 3" key="1">
    <citation type="submission" date="2015-07" db="EMBL/GenBank/DDBJ databases">
        <title>Genome sequence of Levilinea saccharolytica DSM 16555.</title>
        <authorList>
            <person name="Hemp J."/>
            <person name="Ward L.M."/>
            <person name="Pace L.A."/>
            <person name="Fischer W.W."/>
        </authorList>
    </citation>
    <scope>NUCLEOTIDE SEQUENCE [LARGE SCALE GENOMIC DNA]</scope>
    <source>
        <strain evidence="2 3">KIBI-1</strain>
    </source>
</reference>
<accession>A0A0P6XYF7</accession>
<dbReference type="GO" id="GO:0016209">
    <property type="term" value="F:antioxidant activity"/>
    <property type="evidence" value="ECO:0007669"/>
    <property type="project" value="InterPro"/>
</dbReference>
<dbReference type="AlphaFoldDB" id="A0A0P6XYF7"/>
<dbReference type="PANTHER" id="PTHR42852">
    <property type="entry name" value="THIOL:DISULFIDE INTERCHANGE PROTEIN DSBE"/>
    <property type="match status" value="1"/>
</dbReference>
<dbReference type="InterPro" id="IPR000866">
    <property type="entry name" value="AhpC/TSA"/>
</dbReference>
<dbReference type="PROSITE" id="PS00194">
    <property type="entry name" value="THIOREDOXIN_1"/>
    <property type="match status" value="1"/>
</dbReference>
<protein>
    <recommendedName>
        <fullName evidence="1">Thioredoxin domain-containing protein</fullName>
    </recommendedName>
</protein>
<dbReference type="PROSITE" id="PS51352">
    <property type="entry name" value="THIOREDOXIN_2"/>
    <property type="match status" value="1"/>
</dbReference>
<dbReference type="InterPro" id="IPR050553">
    <property type="entry name" value="Thioredoxin_ResA/DsbE_sf"/>
</dbReference>
<proteinExistence type="predicted"/>
<organism evidence="2 3">
    <name type="scientific">Levilinea saccharolytica</name>
    <dbReference type="NCBI Taxonomy" id="229921"/>
    <lineage>
        <taxon>Bacteria</taxon>
        <taxon>Bacillati</taxon>
        <taxon>Chloroflexota</taxon>
        <taxon>Anaerolineae</taxon>
        <taxon>Anaerolineales</taxon>
        <taxon>Anaerolineaceae</taxon>
        <taxon>Levilinea</taxon>
    </lineage>
</organism>
<dbReference type="Pfam" id="PF00578">
    <property type="entry name" value="AhpC-TSA"/>
    <property type="match status" value="1"/>
</dbReference>
<dbReference type="CDD" id="cd02966">
    <property type="entry name" value="TlpA_like_family"/>
    <property type="match status" value="1"/>
</dbReference>
<evidence type="ECO:0000313" key="2">
    <source>
        <dbReference type="EMBL" id="KPL85136.1"/>
    </source>
</evidence>
<keyword evidence="3" id="KW-1185">Reference proteome</keyword>
<dbReference type="SUPFAM" id="SSF52833">
    <property type="entry name" value="Thioredoxin-like"/>
    <property type="match status" value="1"/>
</dbReference>
<dbReference type="Gene3D" id="3.40.30.10">
    <property type="entry name" value="Glutaredoxin"/>
    <property type="match status" value="1"/>
</dbReference>
<dbReference type="Proteomes" id="UP000050501">
    <property type="component" value="Unassembled WGS sequence"/>
</dbReference>
<dbReference type="EMBL" id="LGCM01000027">
    <property type="protein sequence ID" value="KPL85136.1"/>
    <property type="molecule type" value="Genomic_DNA"/>
</dbReference>
<dbReference type="InterPro" id="IPR013766">
    <property type="entry name" value="Thioredoxin_domain"/>
</dbReference>
<dbReference type="InterPro" id="IPR017937">
    <property type="entry name" value="Thioredoxin_CS"/>
</dbReference>
<feature type="domain" description="Thioredoxin" evidence="1">
    <location>
        <begin position="34"/>
        <end position="171"/>
    </location>
</feature>
<sequence>MIGFVLGGIIGWGILAPSLTPRETGSGTGRQRAPERGLPIGDFELTRLDGEKVRLSDFRGMPVVINFWASWCEPCKKEMPVFQAVFSERPEEFVILAVNPEEGRETAEEFAESVGLTFPILLDENKEMQKQLMVRGLPTTFFVDAEGVLRAQHVGELNRQLFTDYLAKIGVQP</sequence>
<dbReference type="GO" id="GO:0016491">
    <property type="term" value="F:oxidoreductase activity"/>
    <property type="evidence" value="ECO:0007669"/>
    <property type="project" value="InterPro"/>
</dbReference>
<dbReference type="PANTHER" id="PTHR42852:SF13">
    <property type="entry name" value="PROTEIN DIPZ"/>
    <property type="match status" value="1"/>
</dbReference>
<comment type="caution">
    <text evidence="2">The sequence shown here is derived from an EMBL/GenBank/DDBJ whole genome shotgun (WGS) entry which is preliminary data.</text>
</comment>
<gene>
    <name evidence="2" type="ORF">ADN01_06480</name>
</gene>
<evidence type="ECO:0000313" key="3">
    <source>
        <dbReference type="Proteomes" id="UP000050501"/>
    </source>
</evidence>
<dbReference type="STRING" id="229921.ADN01_06480"/>